<dbReference type="Proteomes" id="UP001576780">
    <property type="component" value="Unassembled WGS sequence"/>
</dbReference>
<evidence type="ECO:0000256" key="7">
    <source>
        <dbReference type="SAM" id="Phobius"/>
    </source>
</evidence>
<feature type="transmembrane region" description="Helical" evidence="7">
    <location>
        <begin position="89"/>
        <end position="106"/>
    </location>
</feature>
<feature type="transmembrane region" description="Helical" evidence="7">
    <location>
        <begin position="112"/>
        <end position="134"/>
    </location>
</feature>
<dbReference type="PROSITE" id="PS50850">
    <property type="entry name" value="MFS"/>
    <property type="match status" value="1"/>
</dbReference>
<keyword evidence="10" id="KW-1185">Reference proteome</keyword>
<feature type="transmembrane region" description="Helical" evidence="7">
    <location>
        <begin position="20"/>
        <end position="45"/>
    </location>
</feature>
<dbReference type="Pfam" id="PF07690">
    <property type="entry name" value="MFS_1"/>
    <property type="match status" value="2"/>
</dbReference>
<evidence type="ECO:0000256" key="6">
    <source>
        <dbReference type="ARBA" id="ARBA00023136"/>
    </source>
</evidence>
<comment type="subcellular location">
    <subcellularLocation>
        <location evidence="1">Cell membrane</location>
        <topology evidence="1">Multi-pass membrane protein</topology>
    </subcellularLocation>
</comment>
<feature type="transmembrane region" description="Helical" evidence="7">
    <location>
        <begin position="392"/>
        <end position="413"/>
    </location>
</feature>
<feature type="transmembrane region" description="Helical" evidence="7">
    <location>
        <begin position="352"/>
        <end position="372"/>
    </location>
</feature>
<feature type="domain" description="Major facilitator superfamily (MFS) profile" evidence="8">
    <location>
        <begin position="19"/>
        <end position="416"/>
    </location>
</feature>
<evidence type="ECO:0000259" key="8">
    <source>
        <dbReference type="PROSITE" id="PS50850"/>
    </source>
</evidence>
<proteinExistence type="predicted"/>
<keyword evidence="5 7" id="KW-1133">Transmembrane helix</keyword>
<feature type="transmembrane region" description="Helical" evidence="7">
    <location>
        <begin position="146"/>
        <end position="169"/>
    </location>
</feature>
<evidence type="ECO:0000256" key="4">
    <source>
        <dbReference type="ARBA" id="ARBA00022692"/>
    </source>
</evidence>
<name>A0ABV4WPR2_9CYAN</name>
<organism evidence="9 10">
    <name type="scientific">Floridaenema evergladense BLCC-F167</name>
    <dbReference type="NCBI Taxonomy" id="3153639"/>
    <lineage>
        <taxon>Bacteria</taxon>
        <taxon>Bacillati</taxon>
        <taxon>Cyanobacteriota</taxon>
        <taxon>Cyanophyceae</taxon>
        <taxon>Oscillatoriophycideae</taxon>
        <taxon>Aerosakkonematales</taxon>
        <taxon>Aerosakkonemataceae</taxon>
        <taxon>Floridanema</taxon>
        <taxon>Floridanema evergladense</taxon>
    </lineage>
</organism>
<feature type="transmembrane region" description="Helical" evidence="7">
    <location>
        <begin position="57"/>
        <end position="77"/>
    </location>
</feature>
<evidence type="ECO:0000313" key="10">
    <source>
        <dbReference type="Proteomes" id="UP001576780"/>
    </source>
</evidence>
<dbReference type="InterPro" id="IPR020846">
    <property type="entry name" value="MFS_dom"/>
</dbReference>
<dbReference type="PANTHER" id="PTHR23517:SF3">
    <property type="entry name" value="INTEGRAL MEMBRANE TRANSPORT PROTEIN"/>
    <property type="match status" value="1"/>
</dbReference>
<feature type="transmembrane region" description="Helical" evidence="7">
    <location>
        <begin position="175"/>
        <end position="198"/>
    </location>
</feature>
<feature type="transmembrane region" description="Helical" evidence="7">
    <location>
        <begin position="230"/>
        <end position="248"/>
    </location>
</feature>
<dbReference type="EMBL" id="JBHFNT010000194">
    <property type="protein sequence ID" value="MFB2837083.1"/>
    <property type="molecule type" value="Genomic_DNA"/>
</dbReference>
<dbReference type="Gene3D" id="1.20.1250.20">
    <property type="entry name" value="MFS general substrate transporter like domains"/>
    <property type="match status" value="1"/>
</dbReference>
<evidence type="ECO:0000256" key="1">
    <source>
        <dbReference type="ARBA" id="ARBA00004651"/>
    </source>
</evidence>
<dbReference type="InterPro" id="IPR036259">
    <property type="entry name" value="MFS_trans_sf"/>
</dbReference>
<dbReference type="SUPFAM" id="SSF103473">
    <property type="entry name" value="MFS general substrate transporter"/>
    <property type="match status" value="1"/>
</dbReference>
<reference evidence="9 10" key="1">
    <citation type="submission" date="2024-09" db="EMBL/GenBank/DDBJ databases">
        <title>Floridaenema gen nov. (Aerosakkonemataceae, Aerosakkonematales ord. nov., Cyanobacteria) from benthic tropical and subtropical fresh waters, with the description of four new species.</title>
        <authorList>
            <person name="Moretto J.A."/>
            <person name="Berthold D.E."/>
            <person name="Lefler F.W."/>
            <person name="Huang I.-S."/>
            <person name="Laughinghouse H. IV."/>
        </authorList>
    </citation>
    <scope>NUCLEOTIDE SEQUENCE [LARGE SCALE GENOMIC DNA]</scope>
    <source>
        <strain evidence="9 10">BLCC-F167</strain>
    </source>
</reference>
<comment type="caution">
    <text evidence="9">The sequence shown here is derived from an EMBL/GenBank/DDBJ whole genome shotgun (WGS) entry which is preliminary data.</text>
</comment>
<evidence type="ECO:0000256" key="5">
    <source>
        <dbReference type="ARBA" id="ARBA00022989"/>
    </source>
</evidence>
<gene>
    <name evidence="9" type="ORF">ACE1CA_21370</name>
</gene>
<sequence length="423" mass="46554">MKSFLPPQLRAWFPQLNPQIWILATGRFLSDVGTGFTLFYAPIFFAKGVGLSATEVGLGLGSASISGVFGRIMGGLFSDSQFWGRRRTLLLSAAISTIASFGLAVTNNFFTFVLVNLLAGFGIGLYWPATEAVVADLTEGQVRQEAYAVVRLADNLGLGLGIILGGILISTTSSYRTLFIIDGISFIVFFVVVYLLIAETYKGNGETRAATSKIWRFLPNSWQTALSDRLLLVFVVINIIFTTYISQLHSTLGLYFSSRFSSQIISILFSWHMVLAILTMIPVSRFLKRFNHPQALMISALLWGIGFSLIWFIGGVPNFQLIWAILGMGILAIATVSYTPSAAAFVADIAPVSLRGVYLSINSLCWAIGYAIGPPLGGWVMDQNALLINNFWLLLAFSVSILIAILQYLNHLVRHYNQTQERR</sequence>
<dbReference type="InterPro" id="IPR050171">
    <property type="entry name" value="MFS_Transporters"/>
</dbReference>
<feature type="transmembrane region" description="Helical" evidence="7">
    <location>
        <begin position="295"/>
        <end position="314"/>
    </location>
</feature>
<evidence type="ECO:0000313" key="9">
    <source>
        <dbReference type="EMBL" id="MFB2837083.1"/>
    </source>
</evidence>
<keyword evidence="2" id="KW-0813">Transport</keyword>
<dbReference type="PANTHER" id="PTHR23517">
    <property type="entry name" value="RESISTANCE PROTEIN MDTM, PUTATIVE-RELATED-RELATED"/>
    <property type="match status" value="1"/>
</dbReference>
<dbReference type="InterPro" id="IPR011701">
    <property type="entry name" value="MFS"/>
</dbReference>
<evidence type="ECO:0000256" key="2">
    <source>
        <dbReference type="ARBA" id="ARBA00022448"/>
    </source>
</evidence>
<evidence type="ECO:0000256" key="3">
    <source>
        <dbReference type="ARBA" id="ARBA00022475"/>
    </source>
</evidence>
<protein>
    <submittedName>
        <fullName evidence="9">MFS transporter</fullName>
    </submittedName>
</protein>
<dbReference type="RefSeq" id="WP_413279440.1">
    <property type="nucleotide sequence ID" value="NZ_JBHFNT010000194.1"/>
</dbReference>
<accession>A0ABV4WPR2</accession>
<feature type="transmembrane region" description="Helical" evidence="7">
    <location>
        <begin position="320"/>
        <end position="340"/>
    </location>
</feature>
<feature type="transmembrane region" description="Helical" evidence="7">
    <location>
        <begin position="260"/>
        <end position="283"/>
    </location>
</feature>
<keyword evidence="3" id="KW-1003">Cell membrane</keyword>
<keyword evidence="6 7" id="KW-0472">Membrane</keyword>
<keyword evidence="4 7" id="KW-0812">Transmembrane</keyword>